<evidence type="ECO:0000313" key="2">
    <source>
        <dbReference type="EMBL" id="SDW57383.1"/>
    </source>
</evidence>
<dbReference type="GO" id="GO:1901137">
    <property type="term" value="P:carbohydrate derivative biosynthetic process"/>
    <property type="evidence" value="ECO:0007669"/>
    <property type="project" value="UniProtKB-ARBA"/>
</dbReference>
<sequence length="70" mass="7806">MIQESESQLKKRIVFTGGGSAGHVMVNLVLIPKFIEEGWEVHYIGSENGIEKQLMTSFPSVQYYSISTGK</sequence>
<name>A0A1H2UMJ2_9BACL</name>
<dbReference type="GO" id="GO:0016758">
    <property type="term" value="F:hexosyltransferase activity"/>
    <property type="evidence" value="ECO:0007669"/>
    <property type="project" value="InterPro"/>
</dbReference>
<dbReference type="Proteomes" id="UP000198534">
    <property type="component" value="Unassembled WGS sequence"/>
</dbReference>
<dbReference type="STRING" id="1048340.SAMN05444487_104155"/>
<keyword evidence="3" id="KW-1185">Reference proteome</keyword>
<organism evidence="2 3">
    <name type="scientific">Marininema mesophilum</name>
    <dbReference type="NCBI Taxonomy" id="1048340"/>
    <lineage>
        <taxon>Bacteria</taxon>
        <taxon>Bacillati</taxon>
        <taxon>Bacillota</taxon>
        <taxon>Bacilli</taxon>
        <taxon>Bacillales</taxon>
        <taxon>Thermoactinomycetaceae</taxon>
        <taxon>Marininema</taxon>
    </lineage>
</organism>
<protein>
    <submittedName>
        <fullName evidence="2">UDP-N-acetylglucosamine--N-acetylmuramyl-(Pentapeptide) pyrophosphoryl-undecaprenol N-acetylglucosamine transferase</fullName>
    </submittedName>
</protein>
<reference evidence="2 3" key="1">
    <citation type="submission" date="2016-10" db="EMBL/GenBank/DDBJ databases">
        <authorList>
            <person name="de Groot N.N."/>
        </authorList>
    </citation>
    <scope>NUCLEOTIDE SEQUENCE [LARGE SCALE GENOMIC DNA]</scope>
    <source>
        <strain evidence="2 3">DSM 45610</strain>
    </source>
</reference>
<evidence type="ECO:0000313" key="3">
    <source>
        <dbReference type="Proteomes" id="UP000198534"/>
    </source>
</evidence>
<dbReference type="InterPro" id="IPR004276">
    <property type="entry name" value="GlycoTrans_28_N"/>
</dbReference>
<keyword evidence="2" id="KW-0808">Transferase</keyword>
<dbReference type="EMBL" id="FNNQ01000004">
    <property type="protein sequence ID" value="SDW57383.1"/>
    <property type="molecule type" value="Genomic_DNA"/>
</dbReference>
<feature type="domain" description="Glycosyltransferase family 28 N-terminal" evidence="1">
    <location>
        <begin position="13"/>
        <end position="69"/>
    </location>
</feature>
<dbReference type="Pfam" id="PF03033">
    <property type="entry name" value="Glyco_transf_28"/>
    <property type="match status" value="1"/>
</dbReference>
<dbReference type="Gene3D" id="3.40.50.2000">
    <property type="entry name" value="Glycogen Phosphorylase B"/>
    <property type="match status" value="1"/>
</dbReference>
<dbReference type="GO" id="GO:0005975">
    <property type="term" value="P:carbohydrate metabolic process"/>
    <property type="evidence" value="ECO:0007669"/>
    <property type="project" value="InterPro"/>
</dbReference>
<proteinExistence type="predicted"/>
<evidence type="ECO:0000259" key="1">
    <source>
        <dbReference type="Pfam" id="PF03033"/>
    </source>
</evidence>
<dbReference type="SUPFAM" id="SSF53756">
    <property type="entry name" value="UDP-Glycosyltransferase/glycogen phosphorylase"/>
    <property type="match status" value="1"/>
</dbReference>
<accession>A0A1H2UMJ2</accession>
<gene>
    <name evidence="2" type="ORF">SAMN05444487_104155</name>
</gene>
<dbReference type="AlphaFoldDB" id="A0A1H2UMJ2"/>